<evidence type="ECO:0000313" key="4">
    <source>
        <dbReference type="Proteomes" id="UP000472272"/>
    </source>
</evidence>
<dbReference type="Ensembl" id="ENSPMRT00000030934.1">
    <property type="protein sequence ID" value="ENSPMRP00000029165.1"/>
    <property type="gene ID" value="ENSPMRG00000018850.1"/>
</dbReference>
<dbReference type="SUPFAM" id="SSF57868">
    <property type="entry name" value="Metallothionein"/>
    <property type="match status" value="1"/>
</dbReference>
<reference evidence="3" key="2">
    <citation type="submission" date="2025-09" db="UniProtKB">
        <authorList>
            <consortium name="Ensembl"/>
        </authorList>
    </citation>
    <scope>IDENTIFICATION</scope>
</reference>
<dbReference type="PROSITE" id="PS00203">
    <property type="entry name" value="METALLOTHIONEIN_VRT"/>
    <property type="match status" value="1"/>
</dbReference>
<keyword evidence="4" id="KW-1185">Reference proteome</keyword>
<evidence type="ECO:0000256" key="1">
    <source>
        <dbReference type="ARBA" id="ARBA00022723"/>
    </source>
</evidence>
<dbReference type="Gene3D" id="4.10.10.10">
    <property type="entry name" value="Metallothionein Isoform II"/>
    <property type="match status" value="1"/>
</dbReference>
<evidence type="ECO:0000313" key="3">
    <source>
        <dbReference type="Ensembl" id="ENSPMRP00000029165.1"/>
    </source>
</evidence>
<dbReference type="InterPro" id="IPR018064">
    <property type="entry name" value="Metalthion_vert_metal_BS"/>
</dbReference>
<dbReference type="InterPro" id="IPR023587">
    <property type="entry name" value="Metalthion_dom_sf_vert"/>
</dbReference>
<sequence>PGGSCSCAGSCKCKNCKCTSCKKIKHLLVLILNLGKPPKLELLYFSHPYPV</sequence>
<keyword evidence="2" id="KW-0480">Metal-thiolate cluster</keyword>
<accession>A0A670JZ69</accession>
<proteinExistence type="predicted"/>
<dbReference type="AlphaFoldDB" id="A0A670JZ69"/>
<dbReference type="InterPro" id="IPR017854">
    <property type="entry name" value="Metalthion_dom_sf"/>
</dbReference>
<dbReference type="GO" id="GO:0046872">
    <property type="term" value="F:metal ion binding"/>
    <property type="evidence" value="ECO:0007669"/>
    <property type="project" value="UniProtKB-KW"/>
</dbReference>
<evidence type="ECO:0000256" key="2">
    <source>
        <dbReference type="ARBA" id="ARBA00022851"/>
    </source>
</evidence>
<organism evidence="3 4">
    <name type="scientific">Podarcis muralis</name>
    <name type="common">Wall lizard</name>
    <name type="synonym">Lacerta muralis</name>
    <dbReference type="NCBI Taxonomy" id="64176"/>
    <lineage>
        <taxon>Eukaryota</taxon>
        <taxon>Metazoa</taxon>
        <taxon>Chordata</taxon>
        <taxon>Craniata</taxon>
        <taxon>Vertebrata</taxon>
        <taxon>Euteleostomi</taxon>
        <taxon>Lepidosauria</taxon>
        <taxon>Squamata</taxon>
        <taxon>Bifurcata</taxon>
        <taxon>Unidentata</taxon>
        <taxon>Episquamata</taxon>
        <taxon>Laterata</taxon>
        <taxon>Lacertibaenia</taxon>
        <taxon>Lacertidae</taxon>
        <taxon>Podarcis</taxon>
    </lineage>
</organism>
<name>A0A670JZ69_PODMU</name>
<dbReference type="Proteomes" id="UP000472272">
    <property type="component" value="Unplaced"/>
</dbReference>
<reference evidence="3" key="1">
    <citation type="submission" date="2025-08" db="UniProtKB">
        <authorList>
            <consortium name="Ensembl"/>
        </authorList>
    </citation>
    <scope>IDENTIFICATION</scope>
</reference>
<keyword evidence="1" id="KW-0479">Metal-binding</keyword>
<protein>
    <submittedName>
        <fullName evidence="3">Uncharacterized protein</fullName>
    </submittedName>
</protein>